<accession>A0A212LKP3</accession>
<feature type="region of interest" description="Disordered" evidence="1">
    <location>
        <begin position="43"/>
        <end position="65"/>
    </location>
</feature>
<dbReference type="EMBL" id="FMJD01000010">
    <property type="protein sequence ID" value="SCM77959.1"/>
    <property type="molecule type" value="Genomic_DNA"/>
</dbReference>
<sequence>MGWSNSEEYGLLPCFGAESSFGRNAKPVARLCSDRIGRKQGNYPFFGRPGRQSASRTNTNNLTTY</sequence>
<gene>
    <name evidence="2" type="ORF">KL86PLE_60274</name>
</gene>
<evidence type="ECO:0000256" key="1">
    <source>
        <dbReference type="SAM" id="MobiDB-lite"/>
    </source>
</evidence>
<protein>
    <submittedName>
        <fullName evidence="2">Uncharacterized protein</fullName>
    </submittedName>
</protein>
<proteinExistence type="predicted"/>
<organism evidence="2">
    <name type="scientific">uncultured Pleomorphomonas sp</name>
    <dbReference type="NCBI Taxonomy" id="442121"/>
    <lineage>
        <taxon>Bacteria</taxon>
        <taxon>Pseudomonadati</taxon>
        <taxon>Pseudomonadota</taxon>
        <taxon>Alphaproteobacteria</taxon>
        <taxon>Hyphomicrobiales</taxon>
        <taxon>Pleomorphomonadaceae</taxon>
        <taxon>Pleomorphomonas</taxon>
        <taxon>environmental samples</taxon>
    </lineage>
</organism>
<feature type="compositionally biased region" description="Polar residues" evidence="1">
    <location>
        <begin position="52"/>
        <end position="65"/>
    </location>
</feature>
<name>A0A212LKP3_9HYPH</name>
<reference evidence="2" key="1">
    <citation type="submission" date="2016-08" db="EMBL/GenBank/DDBJ databases">
        <authorList>
            <person name="Seilhamer J.J."/>
        </authorList>
    </citation>
    <scope>NUCLEOTIDE SEQUENCE</scope>
    <source>
        <strain evidence="2">86</strain>
    </source>
</reference>
<evidence type="ECO:0000313" key="2">
    <source>
        <dbReference type="EMBL" id="SCM77959.1"/>
    </source>
</evidence>
<dbReference type="AlphaFoldDB" id="A0A212LKP3"/>